<reference evidence="1 2" key="1">
    <citation type="submission" date="2015-01" db="EMBL/GenBank/DDBJ databases">
        <title>Evolution of Trichinella species and genotypes.</title>
        <authorList>
            <person name="Korhonen P.K."/>
            <person name="Edoardo P."/>
            <person name="Giuseppe L.R."/>
            <person name="Gasser R.B."/>
        </authorList>
    </citation>
    <scope>NUCLEOTIDE SEQUENCE [LARGE SCALE GENOMIC DNA]</scope>
    <source>
        <strain evidence="1">ISS2496</strain>
    </source>
</reference>
<dbReference type="AlphaFoldDB" id="A0A0V0ZX92"/>
<dbReference type="Proteomes" id="UP000054783">
    <property type="component" value="Unassembled WGS sequence"/>
</dbReference>
<name>A0A0V0ZX92_9BILA</name>
<keyword evidence="2" id="KW-1185">Reference proteome</keyword>
<proteinExistence type="predicted"/>
<sequence length="77" mass="8965">MTNITNTELRGNTVLIVGRNYENLLYNKLLVRKRSMWNMGLYNLHHQAKKNQKLCYKISTKFCLSTATLLPIFSGMI</sequence>
<comment type="caution">
    <text evidence="1">The sequence shown here is derived from an EMBL/GenBank/DDBJ whole genome shotgun (WGS) entry which is preliminary data.</text>
</comment>
<dbReference type="EMBL" id="JYDQ01000067">
    <property type="protein sequence ID" value="KRY17119.1"/>
    <property type="molecule type" value="Genomic_DNA"/>
</dbReference>
<evidence type="ECO:0000313" key="2">
    <source>
        <dbReference type="Proteomes" id="UP000054783"/>
    </source>
</evidence>
<gene>
    <name evidence="1" type="ORF">T12_16331</name>
</gene>
<protein>
    <submittedName>
        <fullName evidence="1">Uncharacterized protein</fullName>
    </submittedName>
</protein>
<evidence type="ECO:0000313" key="1">
    <source>
        <dbReference type="EMBL" id="KRY17119.1"/>
    </source>
</evidence>
<accession>A0A0V0ZX92</accession>
<organism evidence="1 2">
    <name type="scientific">Trichinella patagoniensis</name>
    <dbReference type="NCBI Taxonomy" id="990121"/>
    <lineage>
        <taxon>Eukaryota</taxon>
        <taxon>Metazoa</taxon>
        <taxon>Ecdysozoa</taxon>
        <taxon>Nematoda</taxon>
        <taxon>Enoplea</taxon>
        <taxon>Dorylaimia</taxon>
        <taxon>Trichinellida</taxon>
        <taxon>Trichinellidae</taxon>
        <taxon>Trichinella</taxon>
    </lineage>
</organism>